<dbReference type="EMBL" id="JAPTGG010000005">
    <property type="protein sequence ID" value="MCZ0865007.1"/>
    <property type="molecule type" value="Genomic_DNA"/>
</dbReference>
<feature type="transmembrane region" description="Helical" evidence="1">
    <location>
        <begin position="266"/>
        <end position="285"/>
    </location>
</feature>
<keyword evidence="1" id="KW-0812">Transmembrane</keyword>
<dbReference type="CDD" id="cd00060">
    <property type="entry name" value="FHA"/>
    <property type="match status" value="2"/>
</dbReference>
<gene>
    <name evidence="3" type="ORF">O0V09_07330</name>
</gene>
<dbReference type="AlphaFoldDB" id="A0A9J6RLE5"/>
<keyword evidence="4" id="KW-1185">Reference proteome</keyword>
<evidence type="ECO:0000256" key="1">
    <source>
        <dbReference type="SAM" id="Phobius"/>
    </source>
</evidence>
<keyword evidence="1" id="KW-0472">Membrane</keyword>
<dbReference type="InterPro" id="IPR000253">
    <property type="entry name" value="FHA_dom"/>
</dbReference>
<organism evidence="3 4">
    <name type="scientific">Dasania phycosphaerae</name>
    <dbReference type="NCBI Taxonomy" id="2950436"/>
    <lineage>
        <taxon>Bacteria</taxon>
        <taxon>Pseudomonadati</taxon>
        <taxon>Pseudomonadota</taxon>
        <taxon>Gammaproteobacteria</taxon>
        <taxon>Cellvibrionales</taxon>
        <taxon>Spongiibacteraceae</taxon>
        <taxon>Dasania</taxon>
    </lineage>
</organism>
<reference evidence="3 4" key="1">
    <citation type="submission" date="2022-12" db="EMBL/GenBank/DDBJ databases">
        <title>Dasania phycosphaerae sp. nov., isolated from particulate material of the south coast of Korea.</title>
        <authorList>
            <person name="Jiang Y."/>
        </authorList>
    </citation>
    <scope>NUCLEOTIDE SEQUENCE [LARGE SCALE GENOMIC DNA]</scope>
    <source>
        <strain evidence="3 4">GY-19</strain>
    </source>
</reference>
<keyword evidence="1" id="KW-1133">Transmembrane helix</keyword>
<dbReference type="SMART" id="SM00240">
    <property type="entry name" value="FHA"/>
    <property type="match status" value="2"/>
</dbReference>
<protein>
    <submittedName>
        <fullName evidence="3">FHA domain-containing protein</fullName>
    </submittedName>
</protein>
<evidence type="ECO:0000313" key="3">
    <source>
        <dbReference type="EMBL" id="MCZ0865007.1"/>
    </source>
</evidence>
<dbReference type="Proteomes" id="UP001069090">
    <property type="component" value="Unassembled WGS sequence"/>
</dbReference>
<name>A0A9J6RLE5_9GAMM</name>
<accession>A0A9J6RLE5</accession>
<dbReference type="Pfam" id="PF00498">
    <property type="entry name" value="FHA"/>
    <property type="match status" value="2"/>
</dbReference>
<dbReference type="Gene3D" id="2.60.200.20">
    <property type="match status" value="2"/>
</dbReference>
<dbReference type="SUPFAM" id="SSF49879">
    <property type="entry name" value="SMAD/FHA domain"/>
    <property type="match status" value="2"/>
</dbReference>
<evidence type="ECO:0000259" key="2">
    <source>
        <dbReference type="PROSITE" id="PS50006"/>
    </source>
</evidence>
<dbReference type="PROSITE" id="PS50006">
    <property type="entry name" value="FHA_DOMAIN"/>
    <property type="match status" value="1"/>
</dbReference>
<feature type="domain" description="FHA" evidence="2">
    <location>
        <begin position="136"/>
        <end position="185"/>
    </location>
</feature>
<dbReference type="RefSeq" id="WP_258331161.1">
    <property type="nucleotide sequence ID" value="NZ_JAPTGG010000005.1"/>
</dbReference>
<evidence type="ECO:0000313" key="4">
    <source>
        <dbReference type="Proteomes" id="UP001069090"/>
    </source>
</evidence>
<sequence>MLKLQFKDNPSRSYWLVGEQLSLGSDSRCNVPLAGLGINAIHAHIAMSDELITLTPQQDCVCYVNSRQLTEPQTLQEGDEIRIGGERLLIIDPKKQSAKLTAPAKQQPAPQKTKVWTLVAEHPKLKDRPFLITDKSILGRSKEVNLFIPFKHLSREHAELTVVGDTLQLKDLGSSNGCFVNGERANEYSLSGGETVSFAFLDFVVHSPVATKPASDMDVTMVRSAITQADIERVQRESKTPSQTLDLSEIDQRQQQLQEQAAQPKYWLWAGVVVIIAAGLAYSIWQYGL</sequence>
<proteinExistence type="predicted"/>
<comment type="caution">
    <text evidence="3">The sequence shown here is derived from an EMBL/GenBank/DDBJ whole genome shotgun (WGS) entry which is preliminary data.</text>
</comment>
<dbReference type="InterPro" id="IPR008984">
    <property type="entry name" value="SMAD_FHA_dom_sf"/>
</dbReference>